<dbReference type="GO" id="GO:0003723">
    <property type="term" value="F:RNA binding"/>
    <property type="evidence" value="ECO:0007669"/>
    <property type="project" value="InterPro"/>
</dbReference>
<keyword evidence="4" id="KW-0804">Transcription</keyword>
<dbReference type="InterPro" id="IPR029016">
    <property type="entry name" value="GAF-like_dom_sf"/>
</dbReference>
<dbReference type="InterPro" id="IPR012074">
    <property type="entry name" value="GAF_ANTAR"/>
</dbReference>
<dbReference type="STRING" id="350054.Mflv_3842"/>
<dbReference type="PIRSF" id="PIRSF036625">
    <property type="entry name" value="GAF_ANTAR"/>
    <property type="match status" value="1"/>
</dbReference>
<dbReference type="Pfam" id="PF03861">
    <property type="entry name" value="ANTAR"/>
    <property type="match status" value="1"/>
</dbReference>
<dbReference type="EMBL" id="CP000656">
    <property type="protein sequence ID" value="ABP46314.1"/>
    <property type="molecule type" value="Genomic_DNA"/>
</dbReference>
<reference evidence="6" key="2">
    <citation type="journal article" date="2013" name="PLoS ONE">
        <title>A Gene Expression Study of the Activities of Aromatic Ring-Cleavage Dioxygenases in Mycobacterium gilvum PYR-GCK to Changes in Salinity and pH during Pyrene Degradation.</title>
        <authorList>
            <person name="Badejo A.C."/>
            <person name="Badejo A.O."/>
            <person name="Shin K.H."/>
            <person name="Chai Y.G."/>
        </authorList>
    </citation>
    <scope>NUCLEOTIDE SEQUENCE [LARGE SCALE GENOMIC DNA]</scope>
    <source>
        <strain evidence="6">PYR-GCK</strain>
    </source>
</reference>
<reference evidence="6" key="1">
    <citation type="submission" date="2007-04" db="EMBL/GenBank/DDBJ databases">
        <authorList>
            <consortium name="US DOE Joint Genome Institute"/>
            <person name="Copeland A."/>
            <person name="Lucas S."/>
            <person name="Lapidus A."/>
            <person name="Barry K."/>
            <person name="Detter J.C."/>
            <person name="Glavina del Rio T."/>
            <person name="Hammon N."/>
            <person name="Israni S."/>
            <person name="Dalin E."/>
            <person name="Tice H."/>
            <person name="Pitluck S."/>
            <person name="Chain P."/>
            <person name="Malfatti S."/>
            <person name="Shin M."/>
            <person name="Vergez L."/>
            <person name="Schmutz J."/>
            <person name="Larimer F."/>
            <person name="Land M."/>
            <person name="Hauser L."/>
            <person name="Kyrpides N."/>
            <person name="Mikhailova N."/>
            <person name="Miller C."/>
            <person name="Richardson P."/>
        </authorList>
    </citation>
    <scope>NUCLEOTIDE SEQUENCE</scope>
    <source>
        <strain evidence="6">PYR-GCK</strain>
    </source>
</reference>
<dbReference type="PROSITE" id="PS50921">
    <property type="entry name" value="ANTAR"/>
    <property type="match status" value="1"/>
</dbReference>
<evidence type="ECO:0000259" key="5">
    <source>
        <dbReference type="PROSITE" id="PS50921"/>
    </source>
</evidence>
<proteinExistence type="predicted"/>
<feature type="domain" description="ANTAR" evidence="5">
    <location>
        <begin position="190"/>
        <end position="251"/>
    </location>
</feature>
<gene>
    <name evidence="6" type="ordered locus">Mflv_3842</name>
</gene>
<dbReference type="InterPro" id="IPR011006">
    <property type="entry name" value="CheY-like_superfamily"/>
</dbReference>
<sequence length="262" mass="28933">MRAPRARGSGNLDVLLTRNTRTVTVNDSADVEAAHLRVAELVQGLHNRPDADSDTVVAELAEHAAAEIPGAQYAGITLTRNAKHVETPAATHHWPLLLDKIQQRYLEGPCLTAAWEEQTVHVRDLQTEERFPNYRRDALAETPIRSIMAFQLFIADESLGALNVYSEEPDVFGSEARTLGLIFAAHSSVAWNSARREAQFRRALESRDVIGQAKGMIMERYRVDAVRAFELLRKLSQDSNVPLSKVAADLVAQAQTSNGQTG</sequence>
<dbReference type="eggNOG" id="COG2203">
    <property type="taxonomic scope" value="Bacteria"/>
</dbReference>
<dbReference type="InterPro" id="IPR003018">
    <property type="entry name" value="GAF"/>
</dbReference>
<protein>
    <submittedName>
        <fullName evidence="6">Response regulator receiver and ANTAR domain protein</fullName>
    </submittedName>
</protein>
<evidence type="ECO:0000256" key="2">
    <source>
        <dbReference type="ARBA" id="ARBA00022777"/>
    </source>
</evidence>
<dbReference type="Gene3D" id="1.10.10.10">
    <property type="entry name" value="Winged helix-like DNA-binding domain superfamily/Winged helix DNA-binding domain"/>
    <property type="match status" value="1"/>
</dbReference>
<organism evidence="6">
    <name type="scientific">Mycolicibacterium gilvum (strain PYR-GCK)</name>
    <name type="common">Mycobacterium gilvum (strain PYR-GCK)</name>
    <dbReference type="NCBI Taxonomy" id="350054"/>
    <lineage>
        <taxon>Bacteria</taxon>
        <taxon>Bacillati</taxon>
        <taxon>Actinomycetota</taxon>
        <taxon>Actinomycetes</taxon>
        <taxon>Mycobacteriales</taxon>
        <taxon>Mycobacteriaceae</taxon>
        <taxon>Mycolicibacterium</taxon>
    </lineage>
</organism>
<dbReference type="Gene3D" id="3.30.450.40">
    <property type="match status" value="1"/>
</dbReference>
<dbReference type="SUPFAM" id="SSF52172">
    <property type="entry name" value="CheY-like"/>
    <property type="match status" value="1"/>
</dbReference>
<dbReference type="GO" id="GO:0016301">
    <property type="term" value="F:kinase activity"/>
    <property type="evidence" value="ECO:0007669"/>
    <property type="project" value="UniProtKB-KW"/>
</dbReference>
<dbReference type="SUPFAM" id="SSF55781">
    <property type="entry name" value="GAF domain-like"/>
    <property type="match status" value="1"/>
</dbReference>
<keyword evidence="3" id="KW-0805">Transcription regulation</keyword>
<keyword evidence="1" id="KW-0808">Transferase</keyword>
<dbReference type="KEGG" id="mgi:Mflv_3842"/>
<evidence type="ECO:0000313" key="6">
    <source>
        <dbReference type="EMBL" id="ABP46314.1"/>
    </source>
</evidence>
<name>A4TD04_MYCGI</name>
<dbReference type="AlphaFoldDB" id="A4TD04"/>
<evidence type="ECO:0000256" key="1">
    <source>
        <dbReference type="ARBA" id="ARBA00022679"/>
    </source>
</evidence>
<accession>A4TD04</accession>
<evidence type="ECO:0000256" key="3">
    <source>
        <dbReference type="ARBA" id="ARBA00023015"/>
    </source>
</evidence>
<dbReference type="Pfam" id="PF13185">
    <property type="entry name" value="GAF_2"/>
    <property type="match status" value="1"/>
</dbReference>
<evidence type="ECO:0000256" key="4">
    <source>
        <dbReference type="ARBA" id="ARBA00023163"/>
    </source>
</evidence>
<dbReference type="HOGENOM" id="CLU_074354_2_1_11"/>
<keyword evidence="2" id="KW-0418">Kinase</keyword>
<dbReference type="SMART" id="SM01012">
    <property type="entry name" value="ANTAR"/>
    <property type="match status" value="1"/>
</dbReference>
<dbReference type="OrthoDB" id="4629915at2"/>
<dbReference type="InterPro" id="IPR005561">
    <property type="entry name" value="ANTAR"/>
</dbReference>
<dbReference type="InterPro" id="IPR036388">
    <property type="entry name" value="WH-like_DNA-bd_sf"/>
</dbReference>